<proteinExistence type="predicted"/>
<evidence type="ECO:0000313" key="2">
    <source>
        <dbReference type="Proteomes" id="UP000237068"/>
    </source>
</evidence>
<reference evidence="1 2" key="1">
    <citation type="submission" date="2018-01" db="EMBL/GenBank/DDBJ databases">
        <title>Denitrification phenotypes of diverse strains of Pseudomonas stutzeri.</title>
        <authorList>
            <person name="Milligan D.A."/>
            <person name="Bergaust L."/>
            <person name="Bakken L.R."/>
            <person name="Frostegard A."/>
        </authorList>
    </citation>
    <scope>NUCLEOTIDE SEQUENCE [LARGE SCALE GENOMIC DNA]</scope>
    <source>
        <strain evidence="1 2">24a13</strain>
    </source>
</reference>
<organism evidence="1 2">
    <name type="scientific">Stutzerimonas stutzeri</name>
    <name type="common">Pseudomonas stutzeri</name>
    <dbReference type="NCBI Taxonomy" id="316"/>
    <lineage>
        <taxon>Bacteria</taxon>
        <taxon>Pseudomonadati</taxon>
        <taxon>Pseudomonadota</taxon>
        <taxon>Gammaproteobacteria</taxon>
        <taxon>Pseudomonadales</taxon>
        <taxon>Pseudomonadaceae</taxon>
        <taxon>Stutzerimonas</taxon>
    </lineage>
</organism>
<dbReference type="RefSeq" id="WP_103457148.1">
    <property type="nucleotide sequence ID" value="NZ_JAMOHQ010000009.1"/>
</dbReference>
<dbReference type="AlphaFoldDB" id="A0A2S4ALA8"/>
<evidence type="ECO:0000313" key="1">
    <source>
        <dbReference type="EMBL" id="POH82144.1"/>
    </source>
</evidence>
<dbReference type="Proteomes" id="UP000237068">
    <property type="component" value="Unassembled WGS sequence"/>
</dbReference>
<dbReference type="EMBL" id="PPXG01000006">
    <property type="protein sequence ID" value="POH82144.1"/>
    <property type="molecule type" value="Genomic_DNA"/>
</dbReference>
<sequence length="95" mass="10474">MKHHQLPAPLVRFHIHMRRDHATELVKLANALAQLKGRDTRLGEALELALVAGLSTPFGDLLVLAQDDRSAPHWLQLGPVNRMGGKALTPAEMSR</sequence>
<protein>
    <submittedName>
        <fullName evidence="1">Uncharacterized protein</fullName>
    </submittedName>
</protein>
<comment type="caution">
    <text evidence="1">The sequence shown here is derived from an EMBL/GenBank/DDBJ whole genome shotgun (WGS) entry which is preliminary data.</text>
</comment>
<accession>A0A2S4ALA8</accession>
<name>A0A2S4ALA8_STUST</name>
<gene>
    <name evidence="1" type="ORF">CXK91_16315</name>
</gene>
<dbReference type="OrthoDB" id="7024640at2"/>